<name>A0A3D8GRY2_9BACI</name>
<organism evidence="1 2">
    <name type="scientific">Neobacillus piezotolerans</name>
    <dbReference type="NCBI Taxonomy" id="2259171"/>
    <lineage>
        <taxon>Bacteria</taxon>
        <taxon>Bacillati</taxon>
        <taxon>Bacillota</taxon>
        <taxon>Bacilli</taxon>
        <taxon>Bacillales</taxon>
        <taxon>Bacillaceae</taxon>
        <taxon>Neobacillus</taxon>
    </lineage>
</organism>
<dbReference type="EMBL" id="QNQT01000003">
    <property type="protein sequence ID" value="RDU37243.1"/>
    <property type="molecule type" value="Genomic_DNA"/>
</dbReference>
<evidence type="ECO:0000313" key="1">
    <source>
        <dbReference type="EMBL" id="RDU37243.1"/>
    </source>
</evidence>
<dbReference type="Gene3D" id="1.50.10.20">
    <property type="match status" value="1"/>
</dbReference>
<dbReference type="SUPFAM" id="SSF48239">
    <property type="entry name" value="Terpenoid cyclases/Protein prenyltransferases"/>
    <property type="match status" value="1"/>
</dbReference>
<dbReference type="InterPro" id="IPR008930">
    <property type="entry name" value="Terpenoid_cyclase/PrenylTrfase"/>
</dbReference>
<sequence length="315" mass="36702">MNSKARGLERSRFEFIFENGRKENVLTELKKFQNEDGGFGHGIEPDFWLPNSSPMATWAAGQILMEIGADKNKPIVQSMVSYLANSIDNETGMWRSVLPENNEYPHAPWWHWHEGVQENWSFNPSAELAAFLVHWSDEESEAAELGWRVIRKAIDHLMGKSEMDRHEINNYQALVEIMKPRLATFESKINHSLNEVSEQVMVLAEKCVNKDVSTWTEGYQPLPLDFINDPSDRLCERLGTLVEENFDFYKRQASDEGIWDISWNWGSYPEEYEIARGFWKGILAVNRYKQFKAFGYLKPMDSKREILFIKPGRIR</sequence>
<evidence type="ECO:0000313" key="2">
    <source>
        <dbReference type="Proteomes" id="UP000257144"/>
    </source>
</evidence>
<gene>
    <name evidence="1" type="ORF">DRW41_10995</name>
</gene>
<proteinExistence type="predicted"/>
<dbReference type="AlphaFoldDB" id="A0A3D8GRY2"/>
<protein>
    <recommendedName>
        <fullName evidence="3">Squalene cyclase C-terminal domain-containing protein</fullName>
    </recommendedName>
</protein>
<dbReference type="Proteomes" id="UP000257144">
    <property type="component" value="Unassembled WGS sequence"/>
</dbReference>
<keyword evidence="2" id="KW-1185">Reference proteome</keyword>
<accession>A0A3D8GRY2</accession>
<reference evidence="1 2" key="1">
    <citation type="submission" date="2018-07" db="EMBL/GenBank/DDBJ databases">
        <title>Bacillus sp. YLB-04 draft genome sequence.</title>
        <authorList>
            <person name="Yu L."/>
            <person name="Tang X."/>
        </authorList>
    </citation>
    <scope>NUCLEOTIDE SEQUENCE [LARGE SCALE GENOMIC DNA]</scope>
    <source>
        <strain evidence="1 2">YLB-04</strain>
    </source>
</reference>
<comment type="caution">
    <text evidence="1">The sequence shown here is derived from an EMBL/GenBank/DDBJ whole genome shotgun (WGS) entry which is preliminary data.</text>
</comment>
<dbReference type="OrthoDB" id="3286086at2"/>
<evidence type="ECO:0008006" key="3">
    <source>
        <dbReference type="Google" id="ProtNLM"/>
    </source>
</evidence>